<protein>
    <submittedName>
        <fullName evidence="1">Uncharacterized protein</fullName>
    </submittedName>
</protein>
<dbReference type="EMBL" id="BDQK01000006">
    <property type="protein sequence ID" value="GBF80136.1"/>
    <property type="molecule type" value="Genomic_DNA"/>
</dbReference>
<gene>
    <name evidence="1" type="ORF">AsFPU1_1537</name>
</gene>
<dbReference type="RefSeq" id="WP_125061077.1">
    <property type="nucleotide sequence ID" value="NZ_BDQK01000006.1"/>
</dbReference>
<comment type="caution">
    <text evidence="1">The sequence shown here is derived from an EMBL/GenBank/DDBJ whole genome shotgun (WGS) entry which is preliminary data.</text>
</comment>
<evidence type="ECO:0000313" key="1">
    <source>
        <dbReference type="EMBL" id="GBF80136.1"/>
    </source>
</evidence>
<name>A0A401IFZ3_APHSA</name>
<organism evidence="1 2">
    <name type="scientific">Aphanothece sacrum FPU1</name>
    <dbReference type="NCBI Taxonomy" id="1920663"/>
    <lineage>
        <taxon>Bacteria</taxon>
        <taxon>Bacillati</taxon>
        <taxon>Cyanobacteriota</taxon>
        <taxon>Cyanophyceae</taxon>
        <taxon>Oscillatoriophycideae</taxon>
        <taxon>Chroococcales</taxon>
        <taxon>Aphanothecaceae</taxon>
        <taxon>Aphanothece</taxon>
    </lineage>
</organism>
<dbReference type="Proteomes" id="UP000287247">
    <property type="component" value="Unassembled WGS sequence"/>
</dbReference>
<keyword evidence="2" id="KW-1185">Reference proteome</keyword>
<dbReference type="AlphaFoldDB" id="A0A401IFZ3"/>
<evidence type="ECO:0000313" key="2">
    <source>
        <dbReference type="Proteomes" id="UP000287247"/>
    </source>
</evidence>
<accession>A0A401IFZ3</accession>
<proteinExistence type="predicted"/>
<sequence>MVTTINLKITIETLTDTICSLDLEQKRQLLEILEQKIFEEEEAAYEDDAETIAELQGVHTEYQTGEYLTLDQYLAKNKASAS</sequence>
<reference evidence="2" key="1">
    <citation type="submission" date="2017-05" db="EMBL/GenBank/DDBJ databases">
        <title>Physiological properties and genetic analysis related to exopolysaccharide production of fresh-water unicellular cyanobacterium Aphanothece sacrum, Suizenji Nori, that has been cultured as a food source in Japan.</title>
        <authorList>
            <person name="Kanesaki Y."/>
            <person name="Yoshikawa S."/>
            <person name="Ohki K."/>
        </authorList>
    </citation>
    <scope>NUCLEOTIDE SEQUENCE [LARGE SCALE GENOMIC DNA]</scope>
    <source>
        <strain evidence="2">FPU1</strain>
    </source>
</reference>